<accession>A0A9P8AH14</accession>
<keyword evidence="4" id="KW-0539">Nucleus</keyword>
<evidence type="ECO:0000313" key="6">
    <source>
        <dbReference type="Proteomes" id="UP000790833"/>
    </source>
</evidence>
<dbReference type="InterPro" id="IPR021827">
    <property type="entry name" value="Nup186/Nup192/Nup205"/>
</dbReference>
<dbReference type="PANTHER" id="PTHR31344">
    <property type="entry name" value="NUCLEAR PORE COMPLEX PROTEIN NUP205"/>
    <property type="match status" value="1"/>
</dbReference>
<dbReference type="OrthoDB" id="2019644at2759"/>
<dbReference type="RefSeq" id="XP_043047219.1">
    <property type="nucleotide sequence ID" value="XM_043193683.1"/>
</dbReference>
<evidence type="ECO:0000256" key="3">
    <source>
        <dbReference type="ARBA" id="ARBA00022448"/>
    </source>
</evidence>
<evidence type="ECO:0000313" key="5">
    <source>
        <dbReference type="EMBL" id="KAG7191667.1"/>
    </source>
</evidence>
<protein>
    <recommendedName>
        <fullName evidence="7">Nucleoporin</fullName>
    </recommendedName>
</protein>
<sequence>MTTRNWSARVFEDCYNVLKVYEDLPTSASSIQHEYIATIKPDLIECLRVPPKKSTQFKPDQEIVFSNGESIKVNQQFIDLAYELSTDLLVDETVAVEVLYSANSGSSAANKGTNYIGSGRLAFFNRFQYILNILIWLSENNKVSLIANDASEKDKLYDNALESFQVIYKLLQNANDLIDKLKATVGLFDTEFVDAITFLRTQLFQCHELLATFLYSFVVHHPLSLTSFKKLITMITSNLEDTDLFVIHFLPSLMYQVSNLEDNTIELYYKYAVEKLNSNISDLLNLEVFIWLVLLVNFIAWCKKNEARQQKYNFTKDISNHIQTCINHGIAEWILNYTSTTCNPETEKELEWNAAYDFKSLLQKNIPILLPNKFKCNAEFISSSLNIQESNTLVNELLDTSRFVISEYFNENILSSHFHSFFDCFIVNSANVLTSLRDNEEDFLLSSVNKSDSGDSGSASPKLGSKKKEIVTRFSASKVNYSSVDLDEIASKAELERIYMLIVYTYQNRPLLCELFWKDTDNINDKFGFITWGLNNNTSPLITATFCLLLGSLVGNEQTTLKIWEILMNNNIPSGLGMTKKSDFSKISVNSIFDSLMYYIDALNDNYKQDYKKQEMMLTSFDRNEKSNNTSSNDQDDSTTDVILVELAEDGIVFISGFVLLLSFLVKNIRSSLEVSKQVKNTIFNRFLPVIKGFLKFDNMVIQTNHWNDRFTLSGTNENGRKELKVDETNRVVILNLMMKFLGDFVADKNDLTIRYKVWDILDRWLYHSLSEDNESGSNSQLNPGSNRYLEDRGIPRLNYQQQQPSLSSGPSSRSKFNVRINQLFEMNMTTFNTVVAFTELVGVLLEPRDIGDYAFAPYELLYPPELGYGYRSQIGIWPYMEFLMIKVFGSSSKLSSKNDRLNLQSLITNIADKALKEIDWKFIDDVMINAIRPQLNLNNIVENVNPESPPLTFKLFTKLHHSLAILNYFFNENTYKTLFSILDIGLDEVSVNHQSSTVVEKSLSIVKSILYLQDTFIKELAPILKDKDSLGEITPGSGFNTSLSIVLASRSNSPFENIAYPLSLGTNGVANFYELFVFNLQSVIHIALYIGSSNDMISKTSLSVLNSLSSSPYFANKHTNDPLSVSNRLLTAFQTVDEARRIQYGFINQFVESEGPIKFDILNFVLNNIPDNEMGIGHFLLGYQSKGGHLRFAEDACLTGESTLLHCIVDALCQSLEMMLIVDYKNENANIIDAGVSQMASLTAEVIVKLCKSSVCGSLTLSVIRVADDLFFEKLIKFQPQIDSYTVWHSHCFNGDLQEDVNNEFIDSELDCETFLSFINQRDMILQYFSLELQNTTSISRREYYKRLLLQSTELFNGSNKVLKFLDILNFRFKNFEIYKYESLDSKFNLSYILEQVKLSKKCGINFEFLEKLYRVRCQGERFVDDEQRQAFSNEVIYEGFKVADFMGKYIGSKELKDAQLRCLKSWCQLIEVLISRDEFDTIGFGVNKRDFVAEVFEAILPRIHDFLETDIPFSQELISLAVMLYDLYDHEVLTPKSDDDVSVANQRLIPLFKTCVSGILNSNLTPSLRSDLYVLANRFLLRIAKDKTVNELIYVFIKSLDKRFLEVVCNDSIYSEDSARITSILLLDSLVSLARNKSSSFVLDHMIRNNALLFLLGSIKRTDELLQACKKENSGISLSTLVYELTALKATLYLFIRISQTKMGALQLIQGELFTYLKDSSFLSIDPDIGLEIQIDVSSSLKNINILMVLDTPTSLNDLHGTTNDTISFYEFLIPIFQLIVAVLLSMGPAYKPGVVLANEFLSKCQKLIVGIMKRDYILETAPVDTKKIYKPQSQSIKDLKKLVQLFTLLDSLTKGEVSQA</sequence>
<name>A0A9P8AH14_9ASCO</name>
<dbReference type="PANTHER" id="PTHR31344:SF0">
    <property type="entry name" value="NUCLEAR PORE COMPLEX PROTEIN NUP205"/>
    <property type="match status" value="1"/>
</dbReference>
<proteinExistence type="inferred from homology"/>
<keyword evidence="3" id="KW-0813">Transport</keyword>
<dbReference type="GO" id="GO:0006999">
    <property type="term" value="P:nuclear pore organization"/>
    <property type="evidence" value="ECO:0007669"/>
    <property type="project" value="TreeGrafter"/>
</dbReference>
<dbReference type="GeneID" id="66116312"/>
<dbReference type="Proteomes" id="UP000790833">
    <property type="component" value="Unassembled WGS sequence"/>
</dbReference>
<gene>
    <name evidence="5" type="ORF">KQ657_002938</name>
</gene>
<comment type="similarity">
    <text evidence="2">Belongs to the NUP186/NUP192/NUP205 family.</text>
</comment>
<dbReference type="EMBL" id="JAHMUF010000025">
    <property type="protein sequence ID" value="KAG7191667.1"/>
    <property type="molecule type" value="Genomic_DNA"/>
</dbReference>
<evidence type="ECO:0000256" key="2">
    <source>
        <dbReference type="ARBA" id="ARBA00005892"/>
    </source>
</evidence>
<comment type="caution">
    <text evidence="5">The sequence shown here is derived from an EMBL/GenBank/DDBJ whole genome shotgun (WGS) entry which is preliminary data.</text>
</comment>
<evidence type="ECO:0000256" key="1">
    <source>
        <dbReference type="ARBA" id="ARBA00004123"/>
    </source>
</evidence>
<evidence type="ECO:0000256" key="4">
    <source>
        <dbReference type="ARBA" id="ARBA00023242"/>
    </source>
</evidence>
<dbReference type="GO" id="GO:0044611">
    <property type="term" value="C:nuclear pore inner ring"/>
    <property type="evidence" value="ECO:0007669"/>
    <property type="project" value="TreeGrafter"/>
</dbReference>
<keyword evidence="6" id="KW-1185">Reference proteome</keyword>
<reference evidence="5" key="1">
    <citation type="submission" date="2021-03" db="EMBL/GenBank/DDBJ databases">
        <authorList>
            <person name="Palmer J.M."/>
        </authorList>
    </citation>
    <scope>NUCLEOTIDE SEQUENCE</scope>
    <source>
        <strain evidence="5">ARV_011</strain>
    </source>
</reference>
<evidence type="ECO:0008006" key="7">
    <source>
        <dbReference type="Google" id="ProtNLM"/>
    </source>
</evidence>
<dbReference type="GO" id="GO:0017056">
    <property type="term" value="F:structural constituent of nuclear pore"/>
    <property type="evidence" value="ECO:0007669"/>
    <property type="project" value="TreeGrafter"/>
</dbReference>
<comment type="subcellular location">
    <subcellularLocation>
        <location evidence="1">Nucleus</location>
    </subcellularLocation>
</comment>
<organism evidence="5 6">
    <name type="scientific">Scheffersomyces spartinae</name>
    <dbReference type="NCBI Taxonomy" id="45513"/>
    <lineage>
        <taxon>Eukaryota</taxon>
        <taxon>Fungi</taxon>
        <taxon>Dikarya</taxon>
        <taxon>Ascomycota</taxon>
        <taxon>Saccharomycotina</taxon>
        <taxon>Pichiomycetes</taxon>
        <taxon>Debaryomycetaceae</taxon>
        <taxon>Scheffersomyces</taxon>
    </lineage>
</organism>
<dbReference type="Pfam" id="PF11894">
    <property type="entry name" value="Nup192"/>
    <property type="match status" value="1"/>
</dbReference>